<evidence type="ECO:0000259" key="2">
    <source>
        <dbReference type="Pfam" id="PF01548"/>
    </source>
</evidence>
<evidence type="ECO:0000256" key="1">
    <source>
        <dbReference type="SAM" id="Coils"/>
    </source>
</evidence>
<organism evidence="4 5">
    <name type="scientific">Enorma shizhengliae</name>
    <dbReference type="NCBI Taxonomy" id="2606615"/>
    <lineage>
        <taxon>Bacteria</taxon>
        <taxon>Bacillati</taxon>
        <taxon>Actinomycetota</taxon>
        <taxon>Coriobacteriia</taxon>
        <taxon>Coriobacteriales</taxon>
        <taxon>Coriobacteriaceae</taxon>
        <taxon>Enorma</taxon>
    </lineage>
</organism>
<feature type="coiled-coil region" evidence="1">
    <location>
        <begin position="238"/>
        <end position="265"/>
    </location>
</feature>
<gene>
    <name evidence="4" type="ORF">GJE22_09880</name>
</gene>
<dbReference type="EMBL" id="VTFZ01000018">
    <property type="protein sequence ID" value="MRX80881.1"/>
    <property type="molecule type" value="Genomic_DNA"/>
</dbReference>
<dbReference type="InterPro" id="IPR002525">
    <property type="entry name" value="Transp_IS110-like_N"/>
</dbReference>
<evidence type="ECO:0000259" key="3">
    <source>
        <dbReference type="Pfam" id="PF02371"/>
    </source>
</evidence>
<dbReference type="Pfam" id="PF02371">
    <property type="entry name" value="Transposase_20"/>
    <property type="match status" value="1"/>
</dbReference>
<keyword evidence="5" id="KW-1185">Reference proteome</keyword>
<dbReference type="PANTHER" id="PTHR33055:SF15">
    <property type="entry name" value="TRANSPOSASE-RELATED"/>
    <property type="match status" value="1"/>
</dbReference>
<feature type="domain" description="Transposase IS116/IS110/IS902 C-terminal" evidence="3">
    <location>
        <begin position="269"/>
        <end position="354"/>
    </location>
</feature>
<dbReference type="InterPro" id="IPR047650">
    <property type="entry name" value="Transpos_IS110"/>
</dbReference>
<proteinExistence type="predicted"/>
<dbReference type="PANTHER" id="PTHR33055">
    <property type="entry name" value="TRANSPOSASE FOR INSERTION SEQUENCE ELEMENT IS1111A"/>
    <property type="match status" value="1"/>
</dbReference>
<dbReference type="InterPro" id="IPR003346">
    <property type="entry name" value="Transposase_20"/>
</dbReference>
<keyword evidence="1" id="KW-0175">Coiled coil</keyword>
<reference evidence="5" key="1">
    <citation type="submission" date="2019-08" db="EMBL/GenBank/DDBJ databases">
        <title>Arthrobacter sp. nov., isolated from plateau pika and Tibetan wild ass.</title>
        <authorList>
            <person name="Ge Y."/>
        </authorList>
    </citation>
    <scope>NUCLEOTIDE SEQUENCE [LARGE SCALE GENOMIC DNA]</scope>
    <source>
        <strain evidence="5">HF-1365</strain>
    </source>
</reference>
<dbReference type="GO" id="GO:0004803">
    <property type="term" value="F:transposase activity"/>
    <property type="evidence" value="ECO:0007669"/>
    <property type="project" value="InterPro"/>
</dbReference>
<dbReference type="Pfam" id="PF01548">
    <property type="entry name" value="DEDD_Tnp_IS110"/>
    <property type="match status" value="1"/>
</dbReference>
<dbReference type="Proteomes" id="UP000470010">
    <property type="component" value="Unassembled WGS sequence"/>
</dbReference>
<evidence type="ECO:0000313" key="5">
    <source>
        <dbReference type="Proteomes" id="UP000470010"/>
    </source>
</evidence>
<sequence length="406" mass="44343">MLYIGIDVAKRSHVAAAMGDGGEVAVEPFEFRNTQRGFERLLERLARRGVSAEGSLVGMEATGHYWVALFDFLAANGFEVAVINPIQTDAWRRVDTVRPAKTDGIDALLIADLLRCKRFEPSALGDEATEELRQLARYRFELVQELTALKNRATAILDRVFPEYERLFADKFGPTSSALLKECATPADVLAADPEALAGLLAEASRGRLGRERADEVVEAARSSVGVSFGSRALAFELRVLVERMEFTRGQISELEAEIARALSETAGRHLTSIPGVGPALAALIAGEVGDAARFETPSKLVAYAGMDATRRVSGESLDSPGHLSKRGSSYLRWALMQGADRARRFDPYFGECYARKMSQGKHHYVALTAVARKLAGVCLALMKEDRDWSPDPPAGHLPGHLSQKR</sequence>
<feature type="domain" description="Transposase IS110-like N-terminal" evidence="2">
    <location>
        <begin position="4"/>
        <end position="162"/>
    </location>
</feature>
<comment type="caution">
    <text evidence="4">The sequence shown here is derived from an EMBL/GenBank/DDBJ whole genome shotgun (WGS) entry which is preliminary data.</text>
</comment>
<accession>A0A7K0GB29</accession>
<dbReference type="RefSeq" id="WP_144688613.1">
    <property type="nucleotide sequence ID" value="NZ_VLLQ01000010.1"/>
</dbReference>
<evidence type="ECO:0000313" key="4">
    <source>
        <dbReference type="EMBL" id="MRX80881.1"/>
    </source>
</evidence>
<dbReference type="GO" id="GO:0003677">
    <property type="term" value="F:DNA binding"/>
    <property type="evidence" value="ECO:0007669"/>
    <property type="project" value="InterPro"/>
</dbReference>
<name>A0A7K0GB29_9ACTN</name>
<protein>
    <submittedName>
        <fullName evidence="4">IS110 family transposase</fullName>
    </submittedName>
</protein>
<dbReference type="AlphaFoldDB" id="A0A7K0GB29"/>
<dbReference type="NCBIfam" id="NF033542">
    <property type="entry name" value="transpos_IS110"/>
    <property type="match status" value="1"/>
</dbReference>
<dbReference type="GO" id="GO:0006313">
    <property type="term" value="P:DNA transposition"/>
    <property type="evidence" value="ECO:0007669"/>
    <property type="project" value="InterPro"/>
</dbReference>